<dbReference type="SUPFAM" id="SSF46894">
    <property type="entry name" value="C-terminal effector domain of the bipartite response regulators"/>
    <property type="match status" value="1"/>
</dbReference>
<evidence type="ECO:0000256" key="6">
    <source>
        <dbReference type="ARBA" id="ARBA00023163"/>
    </source>
</evidence>
<dbReference type="Proteomes" id="UP000030014">
    <property type="component" value="Unassembled WGS sequence"/>
</dbReference>
<dbReference type="Gene3D" id="6.10.250.690">
    <property type="match status" value="1"/>
</dbReference>
<dbReference type="RefSeq" id="WP_039259353.1">
    <property type="nucleotide sequence ID" value="NZ_JDRY01000026.1"/>
</dbReference>
<keyword evidence="5 9" id="KW-0238">DNA-binding</keyword>
<dbReference type="Gene3D" id="1.10.10.10">
    <property type="entry name" value="Winged helix-like DNA-binding domain superfamily/Winged helix DNA-binding domain"/>
    <property type="match status" value="1"/>
</dbReference>
<dbReference type="Pfam" id="PF00486">
    <property type="entry name" value="Trans_reg_C"/>
    <property type="match status" value="1"/>
</dbReference>
<dbReference type="GO" id="GO:0005829">
    <property type="term" value="C:cytosol"/>
    <property type="evidence" value="ECO:0007669"/>
    <property type="project" value="TreeGrafter"/>
</dbReference>
<accession>A0A0A0IEU4</accession>
<dbReference type="EMBL" id="JDRY01000026">
    <property type="protein sequence ID" value="KGM99984.1"/>
    <property type="molecule type" value="Genomic_DNA"/>
</dbReference>
<dbReference type="GO" id="GO:0000976">
    <property type="term" value="F:transcription cis-regulatory region binding"/>
    <property type="evidence" value="ECO:0007669"/>
    <property type="project" value="TreeGrafter"/>
</dbReference>
<dbReference type="InterPro" id="IPR036388">
    <property type="entry name" value="WH-like_DNA-bd_sf"/>
</dbReference>
<feature type="domain" description="OmpR/PhoB-type" evidence="11">
    <location>
        <begin position="126"/>
        <end position="222"/>
    </location>
</feature>
<dbReference type="GO" id="GO:0006355">
    <property type="term" value="P:regulation of DNA-templated transcription"/>
    <property type="evidence" value="ECO:0007669"/>
    <property type="project" value="InterPro"/>
</dbReference>
<feature type="DNA-binding region" description="OmpR/PhoB-type" evidence="9">
    <location>
        <begin position="126"/>
        <end position="222"/>
    </location>
</feature>
<dbReference type="GO" id="GO:0032993">
    <property type="term" value="C:protein-DNA complex"/>
    <property type="evidence" value="ECO:0007669"/>
    <property type="project" value="TreeGrafter"/>
</dbReference>
<evidence type="ECO:0000256" key="1">
    <source>
        <dbReference type="ARBA" id="ARBA00018672"/>
    </source>
</evidence>
<gene>
    <name evidence="12" type="ORF">Z955_05255</name>
</gene>
<dbReference type="PANTHER" id="PTHR48111:SF73">
    <property type="entry name" value="ALKALINE PHOSPHATASE SYNTHESIS TRANSCRIPTIONAL REGULATORY PROTEIN PHOP"/>
    <property type="match status" value="1"/>
</dbReference>
<organism evidence="12 13">
    <name type="scientific">Clostridium botulinum C/D str. DC5</name>
    <dbReference type="NCBI Taxonomy" id="1443128"/>
    <lineage>
        <taxon>Bacteria</taxon>
        <taxon>Bacillati</taxon>
        <taxon>Bacillota</taxon>
        <taxon>Clostridia</taxon>
        <taxon>Eubacteriales</taxon>
        <taxon>Clostridiaceae</taxon>
        <taxon>Clostridium</taxon>
    </lineage>
</organism>
<dbReference type="SMART" id="SM00448">
    <property type="entry name" value="REC"/>
    <property type="match status" value="1"/>
</dbReference>
<dbReference type="InterPro" id="IPR011006">
    <property type="entry name" value="CheY-like_superfamily"/>
</dbReference>
<dbReference type="InterPro" id="IPR001789">
    <property type="entry name" value="Sig_transdc_resp-reg_receiver"/>
</dbReference>
<dbReference type="SUPFAM" id="SSF52172">
    <property type="entry name" value="CheY-like"/>
    <property type="match status" value="1"/>
</dbReference>
<evidence type="ECO:0000256" key="5">
    <source>
        <dbReference type="ARBA" id="ARBA00023125"/>
    </source>
</evidence>
<evidence type="ECO:0000313" key="13">
    <source>
        <dbReference type="Proteomes" id="UP000030014"/>
    </source>
</evidence>
<feature type="domain" description="Response regulatory" evidence="10">
    <location>
        <begin position="2"/>
        <end position="115"/>
    </location>
</feature>
<dbReference type="InterPro" id="IPR016032">
    <property type="entry name" value="Sig_transdc_resp-reg_C-effctor"/>
</dbReference>
<evidence type="ECO:0000256" key="8">
    <source>
        <dbReference type="PROSITE-ProRule" id="PRU00169"/>
    </source>
</evidence>
<dbReference type="AlphaFoldDB" id="A0A0A0IEU4"/>
<dbReference type="FunFam" id="1.10.10.10:FF:000018">
    <property type="entry name" value="DNA-binding response regulator ResD"/>
    <property type="match status" value="1"/>
</dbReference>
<sequence length="223" mass="25796">MNILIIEDEDRMRKLLRDYFKKEGFCVFEGENGIKGLEIFKSNTIDIVILDIMIPYLDGWKVCKNIREVSKVPIVMLTAKSEEEDKLLGYELGADDYVTKPFSPKVLVAKVKALLKRSIIDIKAEKDIINYNGLEINELSNEVKIDGKVIVLSPKEYDLLLFFVKNKDIVLSRDKILDRVWGFDYDGGLRTVDTHIKRLREKLKNKADYIVTVRGKGYKFEVN</sequence>
<keyword evidence="2 8" id="KW-0597">Phosphoprotein</keyword>
<dbReference type="Gene3D" id="3.40.50.2300">
    <property type="match status" value="1"/>
</dbReference>
<protein>
    <recommendedName>
        <fullName evidence="1">Stage 0 sporulation protein A homolog</fullName>
    </recommendedName>
</protein>
<dbReference type="FunFam" id="3.40.50.2300:FF:000001">
    <property type="entry name" value="DNA-binding response regulator PhoB"/>
    <property type="match status" value="1"/>
</dbReference>
<proteinExistence type="predicted"/>
<dbReference type="InterPro" id="IPR001867">
    <property type="entry name" value="OmpR/PhoB-type_DNA-bd"/>
</dbReference>
<dbReference type="PROSITE" id="PS51755">
    <property type="entry name" value="OMPR_PHOB"/>
    <property type="match status" value="1"/>
</dbReference>
<dbReference type="GO" id="GO:0000156">
    <property type="term" value="F:phosphorelay response regulator activity"/>
    <property type="evidence" value="ECO:0007669"/>
    <property type="project" value="TreeGrafter"/>
</dbReference>
<dbReference type="CDD" id="cd17574">
    <property type="entry name" value="REC_OmpR"/>
    <property type="match status" value="1"/>
</dbReference>
<evidence type="ECO:0000256" key="7">
    <source>
        <dbReference type="ARBA" id="ARBA00024867"/>
    </source>
</evidence>
<evidence type="ECO:0000259" key="11">
    <source>
        <dbReference type="PROSITE" id="PS51755"/>
    </source>
</evidence>
<dbReference type="SMART" id="SM00862">
    <property type="entry name" value="Trans_reg_C"/>
    <property type="match status" value="1"/>
</dbReference>
<reference evidence="12 13" key="1">
    <citation type="submission" date="2014-01" db="EMBL/GenBank/DDBJ databases">
        <title>Plasmidome dynamics in the species complex Clostridium novyi sensu lato converts strains of independent lineages into distinctly different pathogens.</title>
        <authorList>
            <person name="Skarin H."/>
            <person name="Segerman B."/>
        </authorList>
    </citation>
    <scope>NUCLEOTIDE SEQUENCE [LARGE SCALE GENOMIC DNA]</scope>
    <source>
        <strain evidence="12 13">DC5</strain>
    </source>
</reference>
<evidence type="ECO:0000256" key="9">
    <source>
        <dbReference type="PROSITE-ProRule" id="PRU01091"/>
    </source>
</evidence>
<evidence type="ECO:0000256" key="3">
    <source>
        <dbReference type="ARBA" id="ARBA00023012"/>
    </source>
</evidence>
<evidence type="ECO:0000256" key="4">
    <source>
        <dbReference type="ARBA" id="ARBA00023015"/>
    </source>
</evidence>
<name>A0A0A0IEU4_CLOBO</name>
<dbReference type="InterPro" id="IPR039420">
    <property type="entry name" value="WalR-like"/>
</dbReference>
<feature type="modified residue" description="4-aspartylphosphate" evidence="8">
    <location>
        <position position="51"/>
    </location>
</feature>
<comment type="function">
    <text evidence="7">May play the central regulatory role in sporulation. It may be an element of the effector pathway responsible for the activation of sporulation genes in response to nutritional stress. Spo0A may act in concert with spo0H (a sigma factor) to control the expression of some genes that are critical to the sporulation process.</text>
</comment>
<dbReference type="PROSITE" id="PS50110">
    <property type="entry name" value="RESPONSE_REGULATORY"/>
    <property type="match status" value="1"/>
</dbReference>
<dbReference type="CDD" id="cd00383">
    <property type="entry name" value="trans_reg_C"/>
    <property type="match status" value="1"/>
</dbReference>
<keyword evidence="3" id="KW-0902">Two-component regulatory system</keyword>
<dbReference type="Pfam" id="PF00072">
    <property type="entry name" value="Response_reg"/>
    <property type="match status" value="1"/>
</dbReference>
<keyword evidence="4" id="KW-0805">Transcription regulation</keyword>
<dbReference type="PANTHER" id="PTHR48111">
    <property type="entry name" value="REGULATOR OF RPOS"/>
    <property type="match status" value="1"/>
</dbReference>
<comment type="caution">
    <text evidence="12">The sequence shown here is derived from an EMBL/GenBank/DDBJ whole genome shotgun (WGS) entry which is preliminary data.</text>
</comment>
<keyword evidence="6" id="KW-0804">Transcription</keyword>
<evidence type="ECO:0000313" key="12">
    <source>
        <dbReference type="EMBL" id="KGM99984.1"/>
    </source>
</evidence>
<evidence type="ECO:0000256" key="2">
    <source>
        <dbReference type="ARBA" id="ARBA00022553"/>
    </source>
</evidence>
<evidence type="ECO:0000259" key="10">
    <source>
        <dbReference type="PROSITE" id="PS50110"/>
    </source>
</evidence>